<evidence type="ECO:0000313" key="13">
    <source>
        <dbReference type="EMBL" id="MEX0468705.1"/>
    </source>
</evidence>
<dbReference type="HAMAP" id="MF_02020">
    <property type="entry name" value="Mpl"/>
    <property type="match status" value="1"/>
</dbReference>
<comment type="similarity">
    <text evidence="9">Belongs to the MurCDEF family. Mpl subfamily.</text>
</comment>
<sequence>MSHVHILGIGGTFMAGLALIAREAGYRVTGQDQPLYPPMSEVLARAGIDVETGYTPSPSAEAADEVIIGNALGRGNPAVEAILAMRRDYTSGPAWLAHHILHDRWVIAVAGTHGKTTTAAMLAWMLESAGLAPGFLIGGRPANFDVPARLGQAPFFVIEADEYDTAFFDKRAKFVHFRPRTLVLNNLEFDHADIYPDLAAIERQFHHLIRTVPGNGSLVVNGDEPALERVLATGCWTDRVVFGRHPDHPWRLDGTAGAWQLGQHPLPLPQPGAHNAMNAAAATLAARHVGVAIENATEALADFRGVARRLELRGEVNDIRVVDDFAHHPTAIAATLEALRTAAPDRRLVAAVEPRSNTMREGVHADRLGGSLQKADRIHLLADPSLDWDVRAAVADLGSRARVADGLDALVAGIMQDSRPGDTIAVMSNGAFGGIHERLIEGLTRQTQDNAQ</sequence>
<keyword evidence="8 9" id="KW-0961">Cell wall biogenesis/degradation</keyword>
<accession>A0ABV3TAP5</accession>
<organism evidence="13 14">
    <name type="scientific">Spiribacter pallidus</name>
    <dbReference type="NCBI Taxonomy" id="1987936"/>
    <lineage>
        <taxon>Bacteria</taxon>
        <taxon>Pseudomonadati</taxon>
        <taxon>Pseudomonadota</taxon>
        <taxon>Gammaproteobacteria</taxon>
        <taxon>Chromatiales</taxon>
        <taxon>Ectothiorhodospiraceae</taxon>
        <taxon>Spiribacter</taxon>
    </lineage>
</organism>
<evidence type="ECO:0000256" key="3">
    <source>
        <dbReference type="ARBA" id="ARBA00022741"/>
    </source>
</evidence>
<keyword evidence="5 9" id="KW-0133">Cell shape</keyword>
<dbReference type="PANTHER" id="PTHR43445">
    <property type="entry name" value="UDP-N-ACETYLMURAMATE--L-ALANINE LIGASE-RELATED"/>
    <property type="match status" value="1"/>
</dbReference>
<dbReference type="GO" id="GO:0106418">
    <property type="term" value="F:UDP-N-acetylmuramate-L-alanyl-gamma-D-glutamyl-meso-2,6-diaminoheptanedioate ligase activity"/>
    <property type="evidence" value="ECO:0007669"/>
    <property type="project" value="UniProtKB-EC"/>
</dbReference>
<evidence type="ECO:0000259" key="12">
    <source>
        <dbReference type="Pfam" id="PF08245"/>
    </source>
</evidence>
<dbReference type="EMBL" id="JBAKFM010000001">
    <property type="protein sequence ID" value="MEX0468705.1"/>
    <property type="molecule type" value="Genomic_DNA"/>
</dbReference>
<dbReference type="Proteomes" id="UP001556709">
    <property type="component" value="Unassembled WGS sequence"/>
</dbReference>
<dbReference type="InterPro" id="IPR013221">
    <property type="entry name" value="Mur_ligase_cen"/>
</dbReference>
<keyword evidence="14" id="KW-1185">Reference proteome</keyword>
<dbReference type="PANTHER" id="PTHR43445:SF5">
    <property type="entry name" value="UDP-N-ACETYLMURAMATE--L-ALANYL-GAMMA-D-GLUTAMYL-MESO-2,6-DIAMINOHEPTANDIOATE LIGASE"/>
    <property type="match status" value="1"/>
</dbReference>
<keyword evidence="1 9" id="KW-0436">Ligase</keyword>
<dbReference type="SUPFAM" id="SSF53244">
    <property type="entry name" value="MurD-like peptide ligases, peptide-binding domain"/>
    <property type="match status" value="1"/>
</dbReference>
<keyword evidence="4 9" id="KW-0067">ATP-binding</keyword>
<dbReference type="InterPro" id="IPR005757">
    <property type="entry name" value="Mpl"/>
</dbReference>
<dbReference type="InterPro" id="IPR050061">
    <property type="entry name" value="MurCDEF_pg_biosynth"/>
</dbReference>
<dbReference type="Gene3D" id="3.40.50.720">
    <property type="entry name" value="NAD(P)-binding Rossmann-like Domain"/>
    <property type="match status" value="1"/>
</dbReference>
<dbReference type="Pfam" id="PF08245">
    <property type="entry name" value="Mur_ligase_M"/>
    <property type="match status" value="1"/>
</dbReference>
<dbReference type="Pfam" id="PF01225">
    <property type="entry name" value="Mur_ligase"/>
    <property type="match status" value="1"/>
</dbReference>
<dbReference type="InterPro" id="IPR004101">
    <property type="entry name" value="Mur_ligase_C"/>
</dbReference>
<evidence type="ECO:0000256" key="1">
    <source>
        <dbReference type="ARBA" id="ARBA00022598"/>
    </source>
</evidence>
<feature type="domain" description="Mur ligase C-terminal" evidence="11">
    <location>
        <begin position="308"/>
        <end position="430"/>
    </location>
</feature>
<comment type="pathway">
    <text evidence="9">Cell wall biogenesis; peptidoglycan recycling.</text>
</comment>
<dbReference type="InterPro" id="IPR000713">
    <property type="entry name" value="Mur_ligase_N"/>
</dbReference>
<keyword evidence="9" id="KW-0460">Magnesium</keyword>
<evidence type="ECO:0000256" key="2">
    <source>
        <dbReference type="ARBA" id="ARBA00022618"/>
    </source>
</evidence>
<proteinExistence type="inferred from homology"/>
<protein>
    <recommendedName>
        <fullName evidence="9">UDP-N-acetylmuramate--L-alanyl-gamma-D-glutamyl-meso-2,6-diaminoheptandioate ligase</fullName>
        <ecNumber evidence="9">6.3.2.45</ecNumber>
    </recommendedName>
    <alternativeName>
        <fullName evidence="9">Murein peptide ligase</fullName>
    </alternativeName>
    <alternativeName>
        <fullName evidence="9">UDP-N-acetylmuramate:L-alanyl-gamma-D-glutamyl-meso-diaminopimelate ligase</fullName>
    </alternativeName>
</protein>
<dbReference type="SUPFAM" id="SSF53623">
    <property type="entry name" value="MurD-like peptide ligases, catalytic domain"/>
    <property type="match status" value="1"/>
</dbReference>
<gene>
    <name evidence="9 13" type="primary">mpl</name>
    <name evidence="13" type="ORF">V6X73_03040</name>
</gene>
<evidence type="ECO:0000259" key="10">
    <source>
        <dbReference type="Pfam" id="PF01225"/>
    </source>
</evidence>
<dbReference type="InterPro" id="IPR036565">
    <property type="entry name" value="Mur-like_cat_sf"/>
</dbReference>
<dbReference type="RefSeq" id="WP_367957799.1">
    <property type="nucleotide sequence ID" value="NZ_JBAKFK010000001.1"/>
</dbReference>
<dbReference type="Gene3D" id="3.40.1190.10">
    <property type="entry name" value="Mur-like, catalytic domain"/>
    <property type="match status" value="1"/>
</dbReference>
<comment type="catalytic activity">
    <reaction evidence="9">
        <text>UDP-N-acetyl-alpha-D-muramate + L-alanyl-gamma-D-glutamyl-meso-2,6-diaminopimelate + ATP = UDP-N-acetyl-alpha-D-muramoyl-L-alanyl-gamma-D-glutamyl-meso-2,6-diaminopimelate + ADP + phosphate + H(+)</text>
        <dbReference type="Rhea" id="RHEA:29563"/>
        <dbReference type="ChEBI" id="CHEBI:15378"/>
        <dbReference type="ChEBI" id="CHEBI:30616"/>
        <dbReference type="ChEBI" id="CHEBI:43474"/>
        <dbReference type="ChEBI" id="CHEBI:61401"/>
        <dbReference type="ChEBI" id="CHEBI:70757"/>
        <dbReference type="ChEBI" id="CHEBI:83905"/>
        <dbReference type="ChEBI" id="CHEBI:456216"/>
        <dbReference type="EC" id="6.3.2.45"/>
    </reaction>
</comment>
<evidence type="ECO:0000256" key="9">
    <source>
        <dbReference type="HAMAP-Rule" id="MF_02020"/>
    </source>
</evidence>
<keyword evidence="7 9" id="KW-0131">Cell cycle</keyword>
<reference evidence="13 14" key="1">
    <citation type="submission" date="2024-02" db="EMBL/GenBank/DDBJ databases">
        <title>New especies of Spiribacter isolated from saline water.</title>
        <authorList>
            <person name="Leon M.J."/>
            <person name="De La Haba R."/>
            <person name="Sanchez-Porro C."/>
            <person name="Ventosa A."/>
        </authorList>
    </citation>
    <scope>NUCLEOTIDE SEQUENCE [LARGE SCALE GENOMIC DNA]</scope>
    <source>
        <strain evidence="14">ag22IC6-390</strain>
    </source>
</reference>
<dbReference type="EC" id="6.3.2.45" evidence="9"/>
<comment type="function">
    <text evidence="9">Reutilizes the intact tripeptide L-alanyl-gamma-D-glutamyl-meso-diaminopimelate by linking it to UDP-N-acetylmuramate.</text>
</comment>
<evidence type="ECO:0000313" key="14">
    <source>
        <dbReference type="Proteomes" id="UP001556709"/>
    </source>
</evidence>
<evidence type="ECO:0000256" key="5">
    <source>
        <dbReference type="ARBA" id="ARBA00022960"/>
    </source>
</evidence>
<comment type="cofactor">
    <cofactor evidence="9">
        <name>Mg(2+)</name>
        <dbReference type="ChEBI" id="CHEBI:18420"/>
    </cofactor>
</comment>
<dbReference type="Pfam" id="PF02875">
    <property type="entry name" value="Mur_ligase_C"/>
    <property type="match status" value="1"/>
</dbReference>
<keyword evidence="3 9" id="KW-0547">Nucleotide-binding</keyword>
<evidence type="ECO:0000256" key="7">
    <source>
        <dbReference type="ARBA" id="ARBA00023306"/>
    </source>
</evidence>
<dbReference type="NCBIfam" id="TIGR01081">
    <property type="entry name" value="mpl"/>
    <property type="match status" value="1"/>
</dbReference>
<evidence type="ECO:0000259" key="11">
    <source>
        <dbReference type="Pfam" id="PF02875"/>
    </source>
</evidence>
<keyword evidence="6 9" id="KW-0573">Peptidoglycan synthesis</keyword>
<dbReference type="SUPFAM" id="SSF51984">
    <property type="entry name" value="MurCD N-terminal domain"/>
    <property type="match status" value="1"/>
</dbReference>
<evidence type="ECO:0000256" key="6">
    <source>
        <dbReference type="ARBA" id="ARBA00022984"/>
    </source>
</evidence>
<name>A0ABV3TAP5_9GAMM</name>
<feature type="domain" description="Mur ligase central" evidence="12">
    <location>
        <begin position="109"/>
        <end position="286"/>
    </location>
</feature>
<dbReference type="InterPro" id="IPR036615">
    <property type="entry name" value="Mur_ligase_C_dom_sf"/>
</dbReference>
<dbReference type="Gene3D" id="3.90.190.20">
    <property type="entry name" value="Mur ligase, C-terminal domain"/>
    <property type="match status" value="1"/>
</dbReference>
<keyword evidence="2 9" id="KW-0132">Cell division</keyword>
<evidence type="ECO:0000256" key="8">
    <source>
        <dbReference type="ARBA" id="ARBA00023316"/>
    </source>
</evidence>
<feature type="binding site" evidence="9">
    <location>
        <begin position="111"/>
        <end position="117"/>
    </location>
    <ligand>
        <name>ATP</name>
        <dbReference type="ChEBI" id="CHEBI:30616"/>
    </ligand>
</feature>
<evidence type="ECO:0000256" key="4">
    <source>
        <dbReference type="ARBA" id="ARBA00022840"/>
    </source>
</evidence>
<comment type="caution">
    <text evidence="13">The sequence shown here is derived from an EMBL/GenBank/DDBJ whole genome shotgun (WGS) entry which is preliminary data.</text>
</comment>
<feature type="domain" description="Mur ligase N-terminal catalytic" evidence="10">
    <location>
        <begin position="3"/>
        <end position="102"/>
    </location>
</feature>